<reference evidence="2" key="1">
    <citation type="submission" date="2016-11" db="UniProtKB">
        <authorList>
            <consortium name="WormBaseParasite"/>
        </authorList>
    </citation>
    <scope>IDENTIFICATION</scope>
</reference>
<accession>A0A1I7ZLA3</accession>
<proteinExistence type="predicted"/>
<name>A0A1I7ZLA3_9BILA</name>
<sequence>MNEHKVQGDSPRRRSLRTTFRPVFPTLDGSINVFSILASERYLATVLNEDSTSTCLLEATWQPREPRKGLEL</sequence>
<dbReference type="WBParaSite" id="L893_g27566.t1">
    <property type="protein sequence ID" value="L893_g27566.t1"/>
    <property type="gene ID" value="L893_g27566"/>
</dbReference>
<dbReference type="AlphaFoldDB" id="A0A1I7ZLA3"/>
<keyword evidence="1" id="KW-1185">Reference proteome</keyword>
<dbReference type="Proteomes" id="UP000095287">
    <property type="component" value="Unplaced"/>
</dbReference>
<organism evidence="1 2">
    <name type="scientific">Steinernema glaseri</name>
    <dbReference type="NCBI Taxonomy" id="37863"/>
    <lineage>
        <taxon>Eukaryota</taxon>
        <taxon>Metazoa</taxon>
        <taxon>Ecdysozoa</taxon>
        <taxon>Nematoda</taxon>
        <taxon>Chromadorea</taxon>
        <taxon>Rhabditida</taxon>
        <taxon>Tylenchina</taxon>
        <taxon>Panagrolaimomorpha</taxon>
        <taxon>Strongyloidoidea</taxon>
        <taxon>Steinernematidae</taxon>
        <taxon>Steinernema</taxon>
    </lineage>
</organism>
<protein>
    <submittedName>
        <fullName evidence="2">Uncharacterized protein</fullName>
    </submittedName>
</protein>
<evidence type="ECO:0000313" key="2">
    <source>
        <dbReference type="WBParaSite" id="L893_g27566.t1"/>
    </source>
</evidence>
<evidence type="ECO:0000313" key="1">
    <source>
        <dbReference type="Proteomes" id="UP000095287"/>
    </source>
</evidence>